<accession>A0A1M7G2P6</accession>
<keyword evidence="8" id="KW-0067">ATP-binding</keyword>
<dbReference type="InterPro" id="IPR000194">
    <property type="entry name" value="ATPase_F1/V1/A1_a/bsu_nucl-bd"/>
</dbReference>
<gene>
    <name evidence="17" type="ORF">SAMN05660826_00249</name>
</gene>
<evidence type="ECO:0000313" key="17">
    <source>
        <dbReference type="EMBL" id="SHM10541.1"/>
    </source>
</evidence>
<dbReference type="GO" id="GO:0046933">
    <property type="term" value="F:proton-transporting ATP synthase activity, rotational mechanism"/>
    <property type="evidence" value="ECO:0007669"/>
    <property type="project" value="TreeGrafter"/>
</dbReference>
<reference evidence="18" key="1">
    <citation type="submission" date="2016-11" db="EMBL/GenBank/DDBJ databases">
        <authorList>
            <person name="Varghese N."/>
            <person name="Submissions S."/>
        </authorList>
    </citation>
    <scope>NUCLEOTIDE SEQUENCE [LARGE SCALE GENOMIC DNA]</scope>
    <source>
        <strain evidence="18">DSM 18802</strain>
    </source>
</reference>
<keyword evidence="14" id="KW-0066">ATP synthesis</keyword>
<dbReference type="GO" id="GO:0030257">
    <property type="term" value="C:type III protein secretion system complex"/>
    <property type="evidence" value="ECO:0007669"/>
    <property type="project" value="InterPro"/>
</dbReference>
<evidence type="ECO:0000256" key="12">
    <source>
        <dbReference type="ARBA" id="ARBA00023136"/>
    </source>
</evidence>
<dbReference type="InterPro" id="IPR004100">
    <property type="entry name" value="ATPase_F1/V1/A1_a/bsu_N"/>
</dbReference>
<dbReference type="GO" id="GO:0030254">
    <property type="term" value="P:protein secretion by the type III secretion system"/>
    <property type="evidence" value="ECO:0007669"/>
    <property type="project" value="InterPro"/>
</dbReference>
<dbReference type="GO" id="GO:0045259">
    <property type="term" value="C:proton-transporting ATP synthase complex"/>
    <property type="evidence" value="ECO:0007669"/>
    <property type="project" value="UniProtKB-KW"/>
</dbReference>
<evidence type="ECO:0000256" key="11">
    <source>
        <dbReference type="ARBA" id="ARBA00023065"/>
    </source>
</evidence>
<evidence type="ECO:0000259" key="16">
    <source>
        <dbReference type="SMART" id="SM00382"/>
    </source>
</evidence>
<evidence type="ECO:0000256" key="4">
    <source>
        <dbReference type="ARBA" id="ARBA00022448"/>
    </source>
</evidence>
<dbReference type="InterPro" id="IPR005714">
    <property type="entry name" value="ATPase_T3SS_FliI/YscN"/>
</dbReference>
<dbReference type="GO" id="GO:0005524">
    <property type="term" value="F:ATP binding"/>
    <property type="evidence" value="ECO:0007669"/>
    <property type="project" value="UniProtKB-KW"/>
</dbReference>
<evidence type="ECO:0000256" key="3">
    <source>
        <dbReference type="ARBA" id="ARBA00008936"/>
    </source>
</evidence>
<keyword evidence="7" id="KW-0375">Hydrogen ion transport</keyword>
<keyword evidence="4" id="KW-0813">Transport</keyword>
<keyword evidence="5" id="KW-0963">Cytoplasm</keyword>
<feature type="domain" description="AAA+ ATPase" evidence="16">
    <location>
        <begin position="160"/>
        <end position="341"/>
    </location>
</feature>
<dbReference type="CDD" id="cd18117">
    <property type="entry name" value="ATP-synt_flagellum-secretory_path_III_N"/>
    <property type="match status" value="1"/>
</dbReference>
<dbReference type="NCBIfam" id="TIGR03497">
    <property type="entry name" value="FliI_clade2"/>
    <property type="match status" value="1"/>
</dbReference>
<dbReference type="Gene3D" id="3.40.50.12240">
    <property type="match status" value="1"/>
</dbReference>
<evidence type="ECO:0000256" key="15">
    <source>
        <dbReference type="ARBA" id="ARBA00026013"/>
    </source>
</evidence>
<dbReference type="SMART" id="SM00382">
    <property type="entry name" value="AAA"/>
    <property type="match status" value="1"/>
</dbReference>
<dbReference type="Pfam" id="PF00006">
    <property type="entry name" value="ATP-synt_ab"/>
    <property type="match status" value="1"/>
</dbReference>
<evidence type="ECO:0000256" key="5">
    <source>
        <dbReference type="ARBA" id="ARBA00022490"/>
    </source>
</evidence>
<dbReference type="InterPro" id="IPR027417">
    <property type="entry name" value="P-loop_NTPase"/>
</dbReference>
<comment type="similarity">
    <text evidence="3">Belongs to the ATPase alpha/beta chains family.</text>
</comment>
<dbReference type="STRING" id="447595.SAMN05660826_00249"/>
<dbReference type="RefSeq" id="WP_073253439.1">
    <property type="nucleotide sequence ID" value="NZ_FRCR01000001.1"/>
</dbReference>
<keyword evidence="10" id="KW-1278">Translocase</keyword>
<dbReference type="InterPro" id="IPR003593">
    <property type="entry name" value="AAA+_ATPase"/>
</dbReference>
<evidence type="ECO:0000256" key="13">
    <source>
        <dbReference type="ARBA" id="ARBA00023196"/>
    </source>
</evidence>
<keyword evidence="13" id="KW-0139">CF(1)</keyword>
<dbReference type="Pfam" id="PF02874">
    <property type="entry name" value="ATP-synt_ab_N"/>
    <property type="match status" value="1"/>
</dbReference>
<evidence type="ECO:0000256" key="6">
    <source>
        <dbReference type="ARBA" id="ARBA00022741"/>
    </source>
</evidence>
<dbReference type="AlphaFoldDB" id="A0A1M7G2P6"/>
<dbReference type="CDD" id="cd18114">
    <property type="entry name" value="ATP-synt_flagellum-secretory_path_III_C"/>
    <property type="match status" value="1"/>
</dbReference>
<keyword evidence="18" id="KW-1185">Reference proteome</keyword>
<dbReference type="GO" id="GO:0016887">
    <property type="term" value="F:ATP hydrolysis activity"/>
    <property type="evidence" value="ECO:0007669"/>
    <property type="project" value="InterPro"/>
</dbReference>
<comment type="subcellular location">
    <subcellularLocation>
        <location evidence="2">Cytoplasm</location>
    </subcellularLocation>
    <subcellularLocation>
        <location evidence="1">Membrane</location>
    </subcellularLocation>
</comment>
<dbReference type="InterPro" id="IPR040627">
    <property type="entry name" value="T3SS_ATPase_C"/>
</dbReference>
<keyword evidence="6" id="KW-0547">Nucleotide-binding</keyword>
<organism evidence="17 18">
    <name type="scientific">Caldanaerovirga acetigignens</name>
    <dbReference type="NCBI Taxonomy" id="447595"/>
    <lineage>
        <taxon>Bacteria</taxon>
        <taxon>Bacillati</taxon>
        <taxon>Bacillota</taxon>
        <taxon>Clostridia</taxon>
        <taxon>Thermosediminibacterales</taxon>
        <taxon>Thermosediminibacteraceae</taxon>
        <taxon>Caldanaerovirga</taxon>
    </lineage>
</organism>
<protein>
    <submittedName>
        <fullName evidence="17">Type III secretion system ATPase, FliI/YscN</fullName>
    </submittedName>
</protein>
<dbReference type="InterPro" id="IPR022425">
    <property type="entry name" value="FliI_clade2"/>
</dbReference>
<keyword evidence="9" id="KW-0653">Protein transport</keyword>
<name>A0A1M7G2P6_9FIRM</name>
<dbReference type="SUPFAM" id="SSF52540">
    <property type="entry name" value="P-loop containing nucleoside triphosphate hydrolases"/>
    <property type="match status" value="1"/>
</dbReference>
<evidence type="ECO:0000256" key="2">
    <source>
        <dbReference type="ARBA" id="ARBA00004496"/>
    </source>
</evidence>
<evidence type="ECO:0000256" key="10">
    <source>
        <dbReference type="ARBA" id="ARBA00022967"/>
    </source>
</evidence>
<keyword evidence="11" id="KW-0406">Ion transport</keyword>
<dbReference type="CDD" id="cd01136">
    <property type="entry name" value="ATPase_flagellum-secretory_path_III"/>
    <property type="match status" value="1"/>
</dbReference>
<keyword evidence="12" id="KW-0472">Membrane</keyword>
<evidence type="ECO:0000313" key="18">
    <source>
        <dbReference type="Proteomes" id="UP000184375"/>
    </source>
</evidence>
<dbReference type="PANTHER" id="PTHR15184">
    <property type="entry name" value="ATP SYNTHASE"/>
    <property type="match status" value="1"/>
</dbReference>
<dbReference type="FunFam" id="3.40.50.300:FF:002432">
    <property type="entry name" value="ATP synthase subunit alpha, mitochondrial"/>
    <property type="match status" value="1"/>
</dbReference>
<dbReference type="GO" id="GO:0071973">
    <property type="term" value="P:bacterial-type flagellum-dependent cell motility"/>
    <property type="evidence" value="ECO:0007669"/>
    <property type="project" value="InterPro"/>
</dbReference>
<evidence type="ECO:0000256" key="9">
    <source>
        <dbReference type="ARBA" id="ARBA00022927"/>
    </source>
</evidence>
<evidence type="ECO:0000256" key="7">
    <source>
        <dbReference type="ARBA" id="ARBA00022781"/>
    </source>
</evidence>
<dbReference type="FunFam" id="3.40.50.12240:FF:000002">
    <property type="entry name" value="Flagellum-specific ATP synthase FliI"/>
    <property type="match status" value="1"/>
</dbReference>
<evidence type="ECO:0000256" key="8">
    <source>
        <dbReference type="ARBA" id="ARBA00022840"/>
    </source>
</evidence>
<dbReference type="NCBIfam" id="TIGR01026">
    <property type="entry name" value="fliI_yscN"/>
    <property type="match status" value="1"/>
</dbReference>
<dbReference type="GO" id="GO:0044780">
    <property type="term" value="P:bacterial-type flagellum assembly"/>
    <property type="evidence" value="ECO:0007669"/>
    <property type="project" value="InterPro"/>
</dbReference>
<evidence type="ECO:0000256" key="14">
    <source>
        <dbReference type="ARBA" id="ARBA00023310"/>
    </source>
</evidence>
<dbReference type="GO" id="GO:0005737">
    <property type="term" value="C:cytoplasm"/>
    <property type="evidence" value="ECO:0007669"/>
    <property type="project" value="UniProtKB-SubCell"/>
</dbReference>
<sequence>MNKSFFENYKTIIDEADTLKIKGKISKIVGLTIESQGPPAEIGEICKIRLSRRPGKKILAEVVGFHDEKIILMPLGDMDGIAPGEEVEATGKKLMVPVGDELLGRILDGLGNPIDGRGPIKSRDYYPLYNSPPNPVDRAPIDTPLPLGIKAIDALITCGRGQRIGIFAGSGVGKSTLLGMIARNTKADVNVIALVGERGRELNNFIKKDLKEDGLKKSVVVVATSDKPPLVRTKAAFTATAIAEYFRDKGLDVLLMMDSVTRFAMAQREVGLASGEPPVTRGYTPSVFAVLPKLLERAGTSSKGSITGIYTVLVDGDDLNEPISDSVRGILDGHIVLSRALANKNHYPAIDVLSSISRLMNDVISESHKELAAKLKSLLSIYNESEDLINLGAYIKGSNPKIDEALRYIDEIRKFLIQDVDEKVDFEETLRQLKRIFEGE</sequence>
<proteinExistence type="inferred from homology"/>
<dbReference type="PANTHER" id="PTHR15184:SF9">
    <property type="entry name" value="SPI-1 TYPE 3 SECRETION SYSTEM ATPASE"/>
    <property type="match status" value="1"/>
</dbReference>
<dbReference type="Proteomes" id="UP000184375">
    <property type="component" value="Unassembled WGS sequence"/>
</dbReference>
<evidence type="ECO:0000256" key="1">
    <source>
        <dbReference type="ARBA" id="ARBA00004370"/>
    </source>
</evidence>
<dbReference type="EMBL" id="FRCR01000001">
    <property type="protein sequence ID" value="SHM10541.1"/>
    <property type="molecule type" value="Genomic_DNA"/>
</dbReference>
<dbReference type="Pfam" id="PF18269">
    <property type="entry name" value="T3SS_ATPase_C"/>
    <property type="match status" value="1"/>
</dbReference>
<comment type="subunit">
    <text evidence="15">F-type ATPases have 2 components, CF(1) - the catalytic core - and CF(0) - the membrane proton channel. CF(1) has five subunits: alpha(3), beta(3), gamma(1), delta(1), epsilon(1). CF(0) has four main subunits: a(1), b(1), b'(1) and c(9-12).</text>
</comment>
<dbReference type="OrthoDB" id="9802718at2"/>
<dbReference type="InterPro" id="IPR050053">
    <property type="entry name" value="ATPase_alpha/beta_chains"/>
</dbReference>